<dbReference type="SMART" id="SM00342">
    <property type="entry name" value="HTH_ARAC"/>
    <property type="match status" value="1"/>
</dbReference>
<evidence type="ECO:0000256" key="3">
    <source>
        <dbReference type="ARBA" id="ARBA00023163"/>
    </source>
</evidence>
<comment type="caution">
    <text evidence="5">The sequence shown here is derived from an EMBL/GenBank/DDBJ whole genome shotgun (WGS) entry which is preliminary data.</text>
</comment>
<accession>A0A1S9PBC9</accession>
<sequence length="253" mass="28296">MRFQCYIPCSALKPYVKQFVISENAEAQTYKVLPGTSLVMGFQYSGTLAFENGSANVSLATSGITGLLDTYRVFKNSPNIGTVLVMFTETGAANFLRLPLNELFGESIPLNNFFSHNQLAETEERLCAAGTDTERIAIVENLLLARLNPLSPDLLVNKAIETIYQHNGNVRIAELANQLHTSQSPLEKRFRSLVGATPKKFASIIRIKAVMHALKQTNYREVIYRSGYFDQAHFIKDFKSFTGVTPEQYLKDI</sequence>
<dbReference type="GO" id="GO:0043565">
    <property type="term" value="F:sequence-specific DNA binding"/>
    <property type="evidence" value="ECO:0007669"/>
    <property type="project" value="InterPro"/>
</dbReference>
<dbReference type="EMBL" id="MBTF01000034">
    <property type="protein sequence ID" value="OOQ58260.1"/>
    <property type="molecule type" value="Genomic_DNA"/>
</dbReference>
<keyword evidence="3" id="KW-0804">Transcription</keyword>
<dbReference type="OrthoDB" id="323290at2"/>
<dbReference type="InterPro" id="IPR050204">
    <property type="entry name" value="AraC_XylS_family_regulators"/>
</dbReference>
<dbReference type="Proteomes" id="UP000189739">
    <property type="component" value="Unassembled WGS sequence"/>
</dbReference>
<proteinExistence type="predicted"/>
<dbReference type="PANTHER" id="PTHR46796:SF13">
    <property type="entry name" value="HTH-TYPE TRANSCRIPTIONAL ACTIVATOR RHAS"/>
    <property type="match status" value="1"/>
</dbReference>
<dbReference type="InterPro" id="IPR009057">
    <property type="entry name" value="Homeodomain-like_sf"/>
</dbReference>
<gene>
    <name evidence="5" type="ORF">BC343_11515</name>
</gene>
<keyword evidence="2" id="KW-0238">DNA-binding</keyword>
<evidence type="ECO:0000313" key="6">
    <source>
        <dbReference type="Proteomes" id="UP000189739"/>
    </source>
</evidence>
<dbReference type="GO" id="GO:0003700">
    <property type="term" value="F:DNA-binding transcription factor activity"/>
    <property type="evidence" value="ECO:0007669"/>
    <property type="project" value="InterPro"/>
</dbReference>
<dbReference type="RefSeq" id="WP_078350007.1">
    <property type="nucleotide sequence ID" value="NZ_MBTF01000034.1"/>
</dbReference>
<dbReference type="InterPro" id="IPR018060">
    <property type="entry name" value="HTH_AraC"/>
</dbReference>
<evidence type="ECO:0000313" key="5">
    <source>
        <dbReference type="EMBL" id="OOQ58260.1"/>
    </source>
</evidence>
<dbReference type="PANTHER" id="PTHR46796">
    <property type="entry name" value="HTH-TYPE TRANSCRIPTIONAL ACTIVATOR RHAS-RELATED"/>
    <property type="match status" value="1"/>
</dbReference>
<protein>
    <submittedName>
        <fullName evidence="5">AraC family transcriptional regulator</fullName>
    </submittedName>
</protein>
<dbReference type="Gene3D" id="1.10.10.60">
    <property type="entry name" value="Homeodomain-like"/>
    <property type="match status" value="1"/>
</dbReference>
<organism evidence="5 6">
    <name type="scientific">Mucilaginibacter pedocola</name>
    <dbReference type="NCBI Taxonomy" id="1792845"/>
    <lineage>
        <taxon>Bacteria</taxon>
        <taxon>Pseudomonadati</taxon>
        <taxon>Bacteroidota</taxon>
        <taxon>Sphingobacteriia</taxon>
        <taxon>Sphingobacteriales</taxon>
        <taxon>Sphingobacteriaceae</taxon>
        <taxon>Mucilaginibacter</taxon>
    </lineage>
</organism>
<name>A0A1S9PBC9_9SPHI</name>
<dbReference type="Pfam" id="PF20240">
    <property type="entry name" value="DUF6597"/>
    <property type="match status" value="1"/>
</dbReference>
<evidence type="ECO:0000256" key="2">
    <source>
        <dbReference type="ARBA" id="ARBA00023125"/>
    </source>
</evidence>
<keyword evidence="1" id="KW-0805">Transcription regulation</keyword>
<dbReference type="Pfam" id="PF12833">
    <property type="entry name" value="HTH_18"/>
    <property type="match status" value="1"/>
</dbReference>
<dbReference type="AlphaFoldDB" id="A0A1S9PBC9"/>
<dbReference type="STRING" id="1792845.BC343_11515"/>
<evidence type="ECO:0000256" key="1">
    <source>
        <dbReference type="ARBA" id="ARBA00023015"/>
    </source>
</evidence>
<keyword evidence="6" id="KW-1185">Reference proteome</keyword>
<evidence type="ECO:0000259" key="4">
    <source>
        <dbReference type="PROSITE" id="PS01124"/>
    </source>
</evidence>
<feature type="domain" description="HTH araC/xylS-type" evidence="4">
    <location>
        <begin position="157"/>
        <end position="252"/>
    </location>
</feature>
<reference evidence="5 6" key="1">
    <citation type="submission" date="2016-07" db="EMBL/GenBank/DDBJ databases">
        <title>Genomic analysis of zinc-resistant bacterium Mucilaginibacter pedocola TBZ30.</title>
        <authorList>
            <person name="Huang J."/>
            <person name="Tang J."/>
        </authorList>
    </citation>
    <scope>NUCLEOTIDE SEQUENCE [LARGE SCALE GENOMIC DNA]</scope>
    <source>
        <strain evidence="5 6">TBZ30</strain>
    </source>
</reference>
<dbReference type="InterPro" id="IPR046532">
    <property type="entry name" value="DUF6597"/>
</dbReference>
<dbReference type="PROSITE" id="PS01124">
    <property type="entry name" value="HTH_ARAC_FAMILY_2"/>
    <property type="match status" value="1"/>
</dbReference>
<dbReference type="SUPFAM" id="SSF46689">
    <property type="entry name" value="Homeodomain-like"/>
    <property type="match status" value="1"/>
</dbReference>